<dbReference type="AlphaFoldDB" id="A0A158R085"/>
<feature type="compositionally biased region" description="Basic residues" evidence="1">
    <location>
        <begin position="65"/>
        <end position="74"/>
    </location>
</feature>
<evidence type="ECO:0000313" key="4">
    <source>
        <dbReference type="Proteomes" id="UP000271162"/>
    </source>
</evidence>
<dbReference type="WBParaSite" id="NBR_0001135501-mRNA-1">
    <property type="protein sequence ID" value="NBR_0001135501-mRNA-1"/>
    <property type="gene ID" value="NBR_0001135501"/>
</dbReference>
<keyword evidence="2" id="KW-0812">Transmembrane</keyword>
<proteinExistence type="predicted"/>
<feature type="region of interest" description="Disordered" evidence="1">
    <location>
        <begin position="1"/>
        <end position="78"/>
    </location>
</feature>
<organism evidence="5">
    <name type="scientific">Nippostrongylus brasiliensis</name>
    <name type="common">Rat hookworm</name>
    <dbReference type="NCBI Taxonomy" id="27835"/>
    <lineage>
        <taxon>Eukaryota</taxon>
        <taxon>Metazoa</taxon>
        <taxon>Ecdysozoa</taxon>
        <taxon>Nematoda</taxon>
        <taxon>Chromadorea</taxon>
        <taxon>Rhabditida</taxon>
        <taxon>Rhabditina</taxon>
        <taxon>Rhabditomorpha</taxon>
        <taxon>Strongyloidea</taxon>
        <taxon>Heligmosomidae</taxon>
        <taxon>Nippostrongylus</taxon>
    </lineage>
</organism>
<keyword evidence="4" id="KW-1185">Reference proteome</keyword>
<keyword evidence="2" id="KW-1133">Transmembrane helix</keyword>
<evidence type="ECO:0000256" key="1">
    <source>
        <dbReference type="SAM" id="MobiDB-lite"/>
    </source>
</evidence>
<keyword evidence="2" id="KW-0472">Membrane</keyword>
<accession>A0A158R085</accession>
<dbReference type="Proteomes" id="UP000271162">
    <property type="component" value="Unassembled WGS sequence"/>
</dbReference>
<name>A0A158R085_NIPBR</name>
<dbReference type="EMBL" id="UYSL01020508">
    <property type="protein sequence ID" value="VDL74945.1"/>
    <property type="molecule type" value="Genomic_DNA"/>
</dbReference>
<feature type="transmembrane region" description="Helical" evidence="2">
    <location>
        <begin position="116"/>
        <end position="140"/>
    </location>
</feature>
<evidence type="ECO:0000313" key="3">
    <source>
        <dbReference type="EMBL" id="VDL74945.1"/>
    </source>
</evidence>
<evidence type="ECO:0000256" key="2">
    <source>
        <dbReference type="SAM" id="Phobius"/>
    </source>
</evidence>
<sequence>MIGAQSRDPQAPPIASDEFTRHCREKDQDYFNPTPNKPPDAAPGGVGKSPGAAPTPSPGGGGGKSKMKGAKVGRKGAGGGGVNWLVSIVVTGRKRPPPTWTPTCMGVAWGFKLLKIVMMVIVLLIVIVFATMIFALLHAFGMLTLVPMFLPPPGCHIKSS</sequence>
<reference evidence="5" key="1">
    <citation type="submission" date="2016-04" db="UniProtKB">
        <authorList>
            <consortium name="WormBaseParasite"/>
        </authorList>
    </citation>
    <scope>IDENTIFICATION</scope>
</reference>
<reference evidence="3 4" key="2">
    <citation type="submission" date="2018-11" db="EMBL/GenBank/DDBJ databases">
        <authorList>
            <consortium name="Pathogen Informatics"/>
        </authorList>
    </citation>
    <scope>NUCLEOTIDE SEQUENCE [LARGE SCALE GENOMIC DNA]</scope>
</reference>
<feature type="compositionally biased region" description="Basic and acidic residues" evidence="1">
    <location>
        <begin position="18"/>
        <end position="29"/>
    </location>
</feature>
<gene>
    <name evidence="3" type="ORF">NBR_LOCUS11356</name>
</gene>
<evidence type="ECO:0000313" key="5">
    <source>
        <dbReference type="WBParaSite" id="NBR_0001135501-mRNA-1"/>
    </source>
</evidence>
<protein>
    <submittedName>
        <fullName evidence="3 5">Uncharacterized protein</fullName>
    </submittedName>
</protein>